<gene>
    <name evidence="2" type="ORF">GR170_06975</name>
</gene>
<organism evidence="2 3">
    <name type="scientific">Pseudooceanicola albus</name>
    <dbReference type="NCBI Taxonomy" id="2692189"/>
    <lineage>
        <taxon>Bacteria</taxon>
        <taxon>Pseudomonadati</taxon>
        <taxon>Pseudomonadota</taxon>
        <taxon>Alphaproteobacteria</taxon>
        <taxon>Rhodobacterales</taxon>
        <taxon>Paracoccaceae</taxon>
        <taxon>Pseudooceanicola</taxon>
    </lineage>
</organism>
<feature type="transmembrane region" description="Helical" evidence="1">
    <location>
        <begin position="21"/>
        <end position="40"/>
    </location>
</feature>
<keyword evidence="1" id="KW-0812">Transmembrane</keyword>
<comment type="caution">
    <text evidence="2">The sequence shown here is derived from an EMBL/GenBank/DDBJ whole genome shotgun (WGS) entry which is preliminary data.</text>
</comment>
<sequence>MPPRRSLKSRLRRGLVLVRRSVPPGFRLPLGLLLICGGLLGFLPVLGFWMLPLGVAIAALDTRPMWHWMRQRHR</sequence>
<dbReference type="Proteomes" id="UP000477911">
    <property type="component" value="Unassembled WGS sequence"/>
</dbReference>
<proteinExistence type="predicted"/>
<reference evidence="2 3" key="1">
    <citation type="submission" date="2019-12" db="EMBL/GenBank/DDBJ databases">
        <authorList>
            <person name="Li M."/>
        </authorList>
    </citation>
    <scope>NUCLEOTIDE SEQUENCE [LARGE SCALE GENOMIC DNA]</scope>
    <source>
        <strain evidence="2 3">GBMRC 2024</strain>
    </source>
</reference>
<dbReference type="RefSeq" id="WP_160893036.1">
    <property type="nucleotide sequence ID" value="NZ_WUMU01000005.1"/>
</dbReference>
<accession>A0A6L7G0V5</accession>
<evidence type="ECO:0000313" key="3">
    <source>
        <dbReference type="Proteomes" id="UP000477911"/>
    </source>
</evidence>
<evidence type="ECO:0000256" key="1">
    <source>
        <dbReference type="SAM" id="Phobius"/>
    </source>
</evidence>
<dbReference type="AlphaFoldDB" id="A0A6L7G0V5"/>
<keyword evidence="1" id="KW-0472">Membrane</keyword>
<dbReference type="EMBL" id="WUMU01000005">
    <property type="protein sequence ID" value="MXN17569.1"/>
    <property type="molecule type" value="Genomic_DNA"/>
</dbReference>
<keyword evidence="3" id="KW-1185">Reference proteome</keyword>
<protein>
    <submittedName>
        <fullName evidence="2">Uncharacterized protein</fullName>
    </submittedName>
</protein>
<name>A0A6L7G0V5_9RHOB</name>
<evidence type="ECO:0000313" key="2">
    <source>
        <dbReference type="EMBL" id="MXN17569.1"/>
    </source>
</evidence>
<keyword evidence="1" id="KW-1133">Transmembrane helix</keyword>